<feature type="non-terminal residue" evidence="1">
    <location>
        <position position="1"/>
    </location>
</feature>
<sequence length="51" mass="5679">LIGYLRRVSTLNEEANIELETALALRDANTMTLQFTACYMETEQKQAVAGS</sequence>
<dbReference type="Proteomes" id="UP000494106">
    <property type="component" value="Unassembled WGS sequence"/>
</dbReference>
<reference evidence="1 2" key="1">
    <citation type="submission" date="2020-04" db="EMBL/GenBank/DDBJ databases">
        <authorList>
            <person name="Wallbank WR R."/>
            <person name="Pardo Diaz C."/>
            <person name="Kozak K."/>
            <person name="Martin S."/>
            <person name="Jiggins C."/>
            <person name="Moest M."/>
            <person name="Warren A I."/>
            <person name="Byers J.R.P. K."/>
            <person name="Montejo-Kovacevich G."/>
            <person name="Yen C E."/>
        </authorList>
    </citation>
    <scope>NUCLEOTIDE SEQUENCE [LARGE SCALE GENOMIC DNA]</scope>
</reference>
<evidence type="ECO:0000313" key="2">
    <source>
        <dbReference type="Proteomes" id="UP000494106"/>
    </source>
</evidence>
<proteinExistence type="predicted"/>
<name>A0A8S0Z485_ARCPL</name>
<protein>
    <submittedName>
        <fullName evidence="1">Uncharacterized protein</fullName>
    </submittedName>
</protein>
<comment type="caution">
    <text evidence="1">The sequence shown here is derived from an EMBL/GenBank/DDBJ whole genome shotgun (WGS) entry which is preliminary data.</text>
</comment>
<keyword evidence="2" id="KW-1185">Reference proteome</keyword>
<evidence type="ECO:0000313" key="1">
    <source>
        <dbReference type="EMBL" id="CAB3225176.1"/>
    </source>
</evidence>
<dbReference type="EMBL" id="CADEBC010000205">
    <property type="protein sequence ID" value="CAB3225176.1"/>
    <property type="molecule type" value="Genomic_DNA"/>
</dbReference>
<dbReference type="AlphaFoldDB" id="A0A8S0Z485"/>
<gene>
    <name evidence="1" type="ORF">APLA_LOCUS2400</name>
</gene>
<accession>A0A8S0Z485</accession>
<organism evidence="1 2">
    <name type="scientific">Arctia plantaginis</name>
    <name type="common">Wood tiger moth</name>
    <name type="synonym">Phalaena plantaginis</name>
    <dbReference type="NCBI Taxonomy" id="874455"/>
    <lineage>
        <taxon>Eukaryota</taxon>
        <taxon>Metazoa</taxon>
        <taxon>Ecdysozoa</taxon>
        <taxon>Arthropoda</taxon>
        <taxon>Hexapoda</taxon>
        <taxon>Insecta</taxon>
        <taxon>Pterygota</taxon>
        <taxon>Neoptera</taxon>
        <taxon>Endopterygota</taxon>
        <taxon>Lepidoptera</taxon>
        <taxon>Glossata</taxon>
        <taxon>Ditrysia</taxon>
        <taxon>Noctuoidea</taxon>
        <taxon>Erebidae</taxon>
        <taxon>Arctiinae</taxon>
        <taxon>Arctia</taxon>
    </lineage>
</organism>